<sequence>MSIGIPIKLLHEAQGHIVSLETKNGEVYRGQLIESEDNMNVQLSQVTLTHRNGQTSSLESAFVRGSKIRFFVLPDRLKDAPMFNILNAQQQAAKGSGRGYGAQTTVSNDRGARGRGMGFGVGRGRSAAMRARGRGGGRGGPGRGGTPYNAF</sequence>
<dbReference type="Proteomes" id="UP001431209">
    <property type="component" value="Unassembled WGS sequence"/>
</dbReference>
<dbReference type="PROSITE" id="PS52002">
    <property type="entry name" value="SM"/>
    <property type="match status" value="1"/>
</dbReference>
<feature type="compositionally biased region" description="Gly residues" evidence="10">
    <location>
        <begin position="134"/>
        <end position="145"/>
    </location>
</feature>
<keyword evidence="4" id="KW-0963">Cytoplasm</keyword>
<dbReference type="GO" id="GO:0000387">
    <property type="term" value="P:spliceosomal snRNP assembly"/>
    <property type="evidence" value="ECO:0007669"/>
    <property type="project" value="UniProtKB-UniRule"/>
</dbReference>
<dbReference type="SMART" id="SM00651">
    <property type="entry name" value="Sm"/>
    <property type="match status" value="1"/>
</dbReference>
<keyword evidence="13" id="KW-1185">Reference proteome</keyword>
<dbReference type="FunFam" id="2.30.30.100:FF:000002">
    <property type="entry name" value="Small nuclear ribonucleoprotein Sm D3"/>
    <property type="match status" value="1"/>
</dbReference>
<keyword evidence="6 9" id="KW-0508">mRNA splicing</keyword>
<evidence type="ECO:0000313" key="12">
    <source>
        <dbReference type="EMBL" id="KAL0478364.1"/>
    </source>
</evidence>
<evidence type="ECO:0000256" key="5">
    <source>
        <dbReference type="ARBA" id="ARBA00022664"/>
    </source>
</evidence>
<evidence type="ECO:0000256" key="6">
    <source>
        <dbReference type="ARBA" id="ARBA00023187"/>
    </source>
</evidence>
<keyword evidence="8 9" id="KW-0687">Ribonucleoprotein</keyword>
<dbReference type="InterPro" id="IPR034099">
    <property type="entry name" value="SmD3"/>
</dbReference>
<dbReference type="InterPro" id="IPR001163">
    <property type="entry name" value="Sm_dom_euk/arc"/>
</dbReference>
<comment type="subcellular location">
    <subcellularLocation>
        <location evidence="2">Cytoplasm</location>
        <location evidence="2">Cytosol</location>
    </subcellularLocation>
    <subcellularLocation>
        <location evidence="1 9">Nucleus</location>
    </subcellularLocation>
</comment>
<evidence type="ECO:0000259" key="11">
    <source>
        <dbReference type="PROSITE" id="PS52002"/>
    </source>
</evidence>
<proteinExistence type="inferred from homology"/>
<evidence type="ECO:0000256" key="4">
    <source>
        <dbReference type="ARBA" id="ARBA00022490"/>
    </source>
</evidence>
<keyword evidence="5 9" id="KW-0507">mRNA processing</keyword>
<evidence type="ECO:0000256" key="8">
    <source>
        <dbReference type="ARBA" id="ARBA00023274"/>
    </source>
</evidence>
<reference evidence="12 13" key="1">
    <citation type="submission" date="2024-03" db="EMBL/GenBank/DDBJ databases">
        <title>The Acrasis kona genome and developmental transcriptomes reveal deep origins of eukaryotic multicellular pathways.</title>
        <authorList>
            <person name="Sheikh S."/>
            <person name="Fu C.-J."/>
            <person name="Brown M.W."/>
            <person name="Baldauf S.L."/>
        </authorList>
    </citation>
    <scope>NUCLEOTIDE SEQUENCE [LARGE SCALE GENOMIC DNA]</scope>
    <source>
        <strain evidence="12 13">ATCC MYA-3509</strain>
    </source>
</reference>
<evidence type="ECO:0000256" key="7">
    <source>
        <dbReference type="ARBA" id="ARBA00023242"/>
    </source>
</evidence>
<organism evidence="12 13">
    <name type="scientific">Acrasis kona</name>
    <dbReference type="NCBI Taxonomy" id="1008807"/>
    <lineage>
        <taxon>Eukaryota</taxon>
        <taxon>Discoba</taxon>
        <taxon>Heterolobosea</taxon>
        <taxon>Tetramitia</taxon>
        <taxon>Eutetramitia</taxon>
        <taxon>Acrasidae</taxon>
        <taxon>Acrasis</taxon>
    </lineage>
</organism>
<evidence type="ECO:0000256" key="9">
    <source>
        <dbReference type="RuleBase" id="RU365050"/>
    </source>
</evidence>
<accession>A0AAW2YP11</accession>
<feature type="compositionally biased region" description="Gly residues" evidence="10">
    <location>
        <begin position="114"/>
        <end position="123"/>
    </location>
</feature>
<evidence type="ECO:0000256" key="1">
    <source>
        <dbReference type="ARBA" id="ARBA00004123"/>
    </source>
</evidence>
<dbReference type="AlphaFoldDB" id="A0AAW2YP11"/>
<dbReference type="SUPFAM" id="SSF50182">
    <property type="entry name" value="Sm-like ribonucleoproteins"/>
    <property type="match status" value="1"/>
</dbReference>
<evidence type="ECO:0000256" key="3">
    <source>
        <dbReference type="ARBA" id="ARBA00008146"/>
    </source>
</evidence>
<name>A0AAW2YP11_9EUKA</name>
<feature type="region of interest" description="Disordered" evidence="10">
    <location>
        <begin position="94"/>
        <end position="151"/>
    </location>
</feature>
<dbReference type="Gene3D" id="2.30.30.100">
    <property type="match status" value="1"/>
</dbReference>
<comment type="similarity">
    <text evidence="3 9">Belongs to the snRNP core protein family.</text>
</comment>
<evidence type="ECO:0000256" key="10">
    <source>
        <dbReference type="SAM" id="MobiDB-lite"/>
    </source>
</evidence>
<dbReference type="Pfam" id="PF01423">
    <property type="entry name" value="LSM"/>
    <property type="match status" value="1"/>
</dbReference>
<dbReference type="InterPro" id="IPR027141">
    <property type="entry name" value="LSm4/Sm_D1/D3"/>
</dbReference>
<gene>
    <name evidence="12" type="ORF">AKO1_008601</name>
</gene>
<comment type="caution">
    <text evidence="12">The sequence shown here is derived from an EMBL/GenBank/DDBJ whole genome shotgun (WGS) entry which is preliminary data.</text>
</comment>
<dbReference type="InterPro" id="IPR047575">
    <property type="entry name" value="Sm"/>
</dbReference>
<dbReference type="GO" id="GO:0005681">
    <property type="term" value="C:spliceosomal complex"/>
    <property type="evidence" value="ECO:0007669"/>
    <property type="project" value="InterPro"/>
</dbReference>
<protein>
    <recommendedName>
        <fullName evidence="9">Small nuclear ribonucleoprotein Sm D3</fullName>
        <shortName evidence="9">Sm-D3</shortName>
    </recommendedName>
    <alternativeName>
        <fullName evidence="9">snRNP core protein D3</fullName>
    </alternativeName>
</protein>
<dbReference type="CDD" id="cd01721">
    <property type="entry name" value="Sm_D3"/>
    <property type="match status" value="1"/>
</dbReference>
<keyword evidence="7 9" id="KW-0539">Nucleus</keyword>
<evidence type="ECO:0000313" key="13">
    <source>
        <dbReference type="Proteomes" id="UP001431209"/>
    </source>
</evidence>
<evidence type="ECO:0000256" key="2">
    <source>
        <dbReference type="ARBA" id="ARBA00004514"/>
    </source>
</evidence>
<dbReference type="InterPro" id="IPR010920">
    <property type="entry name" value="LSM_dom_sf"/>
</dbReference>
<dbReference type="EMBL" id="JAOPGA020000370">
    <property type="protein sequence ID" value="KAL0478364.1"/>
    <property type="molecule type" value="Genomic_DNA"/>
</dbReference>
<dbReference type="GO" id="GO:0005829">
    <property type="term" value="C:cytosol"/>
    <property type="evidence" value="ECO:0007669"/>
    <property type="project" value="UniProtKB-SubCell"/>
</dbReference>
<dbReference type="GO" id="GO:0003723">
    <property type="term" value="F:RNA binding"/>
    <property type="evidence" value="ECO:0007669"/>
    <property type="project" value="InterPro"/>
</dbReference>
<feature type="domain" description="Sm" evidence="11">
    <location>
        <begin position="5"/>
        <end position="77"/>
    </location>
</feature>
<dbReference type="PANTHER" id="PTHR23338">
    <property type="entry name" value="SMALL NUCLEAR RIBONUCLEOPROTEIN SM"/>
    <property type="match status" value="1"/>
</dbReference>